<dbReference type="AlphaFoldDB" id="A0A7W9ZJR9"/>
<feature type="chain" id="PRO_5030661082" evidence="2">
    <location>
        <begin position="25"/>
        <end position="160"/>
    </location>
</feature>
<feature type="region of interest" description="Disordered" evidence="1">
    <location>
        <begin position="27"/>
        <end position="85"/>
    </location>
</feature>
<proteinExistence type="predicted"/>
<dbReference type="RefSeq" id="WP_184264952.1">
    <property type="nucleotide sequence ID" value="NZ_JACIIX010000014.1"/>
</dbReference>
<evidence type="ECO:0000313" key="4">
    <source>
        <dbReference type="Proteomes" id="UP000544872"/>
    </source>
</evidence>
<name>A0A7W9ZJR9_NOVIT</name>
<evidence type="ECO:0000313" key="3">
    <source>
        <dbReference type="EMBL" id="MBB6211827.1"/>
    </source>
</evidence>
<feature type="signal peptide" evidence="2">
    <location>
        <begin position="1"/>
        <end position="24"/>
    </location>
</feature>
<dbReference type="EMBL" id="JACIIX010000014">
    <property type="protein sequence ID" value="MBB6211827.1"/>
    <property type="molecule type" value="Genomic_DNA"/>
</dbReference>
<accession>A0A7W9ZJR9</accession>
<sequence length="160" mass="16435">MPVRPASHRLRTFGAVVVFSTLLAACSSGPAQEPPPARPAPEKSAGKPAPKPTPKPGTTARPAPQGKPDRGVPPPPPDLTGMTLPSVTALIGPAASEARQSLGVTRTYRDASRKDGCTLTLVFYPDVSGGPDRVATQDTGGRDPGDCLRQLQMAGGRHGG</sequence>
<dbReference type="Proteomes" id="UP000544872">
    <property type="component" value="Unassembled WGS sequence"/>
</dbReference>
<keyword evidence="4" id="KW-1185">Reference proteome</keyword>
<dbReference type="PROSITE" id="PS51257">
    <property type="entry name" value="PROKAR_LIPOPROTEIN"/>
    <property type="match status" value="1"/>
</dbReference>
<protein>
    <submittedName>
        <fullName evidence="3">Uncharacterized protein</fullName>
    </submittedName>
</protein>
<organism evidence="3 4">
    <name type="scientific">Novispirillum itersonii</name>
    <name type="common">Aquaspirillum itersonii</name>
    <dbReference type="NCBI Taxonomy" id="189"/>
    <lineage>
        <taxon>Bacteria</taxon>
        <taxon>Pseudomonadati</taxon>
        <taxon>Pseudomonadota</taxon>
        <taxon>Alphaproteobacteria</taxon>
        <taxon>Rhodospirillales</taxon>
        <taxon>Novispirillaceae</taxon>
        <taxon>Novispirillum</taxon>
    </lineage>
</organism>
<gene>
    <name evidence="3" type="ORF">FHS48_003271</name>
</gene>
<reference evidence="3 4" key="1">
    <citation type="submission" date="2020-08" db="EMBL/GenBank/DDBJ databases">
        <title>Genomic Encyclopedia of Type Strains, Phase IV (KMG-IV): sequencing the most valuable type-strain genomes for metagenomic binning, comparative biology and taxonomic classification.</title>
        <authorList>
            <person name="Goeker M."/>
        </authorList>
    </citation>
    <scope>NUCLEOTIDE SEQUENCE [LARGE SCALE GENOMIC DNA]</scope>
    <source>
        <strain evidence="3 4">DSM 11590</strain>
    </source>
</reference>
<comment type="caution">
    <text evidence="3">The sequence shown here is derived from an EMBL/GenBank/DDBJ whole genome shotgun (WGS) entry which is preliminary data.</text>
</comment>
<feature type="region of interest" description="Disordered" evidence="1">
    <location>
        <begin position="127"/>
        <end position="160"/>
    </location>
</feature>
<evidence type="ECO:0000256" key="1">
    <source>
        <dbReference type="SAM" id="MobiDB-lite"/>
    </source>
</evidence>
<keyword evidence="2" id="KW-0732">Signal</keyword>
<evidence type="ECO:0000256" key="2">
    <source>
        <dbReference type="SAM" id="SignalP"/>
    </source>
</evidence>